<reference evidence="1" key="1">
    <citation type="submission" date="2014-11" db="EMBL/GenBank/DDBJ databases">
        <authorList>
            <person name="Amaro Gonzalez C."/>
        </authorList>
    </citation>
    <scope>NUCLEOTIDE SEQUENCE</scope>
</reference>
<name>A0A0E9UCN0_ANGAN</name>
<proteinExistence type="predicted"/>
<organism evidence="1">
    <name type="scientific">Anguilla anguilla</name>
    <name type="common">European freshwater eel</name>
    <name type="synonym">Muraena anguilla</name>
    <dbReference type="NCBI Taxonomy" id="7936"/>
    <lineage>
        <taxon>Eukaryota</taxon>
        <taxon>Metazoa</taxon>
        <taxon>Chordata</taxon>
        <taxon>Craniata</taxon>
        <taxon>Vertebrata</taxon>
        <taxon>Euteleostomi</taxon>
        <taxon>Actinopterygii</taxon>
        <taxon>Neopterygii</taxon>
        <taxon>Teleostei</taxon>
        <taxon>Anguilliformes</taxon>
        <taxon>Anguillidae</taxon>
        <taxon>Anguilla</taxon>
    </lineage>
</organism>
<dbReference type="AlphaFoldDB" id="A0A0E9UCN0"/>
<sequence>MFGIVPFYICAIDINQNTLLQYS</sequence>
<accession>A0A0E9UCN0</accession>
<reference evidence="1" key="2">
    <citation type="journal article" date="2015" name="Fish Shellfish Immunol.">
        <title>Early steps in the European eel (Anguilla anguilla)-Vibrio vulnificus interaction in the gills: Role of the RtxA13 toxin.</title>
        <authorList>
            <person name="Callol A."/>
            <person name="Pajuelo D."/>
            <person name="Ebbesson L."/>
            <person name="Teles M."/>
            <person name="MacKenzie S."/>
            <person name="Amaro C."/>
        </authorList>
    </citation>
    <scope>NUCLEOTIDE SEQUENCE</scope>
</reference>
<dbReference type="EMBL" id="GBXM01044938">
    <property type="protein sequence ID" value="JAH63639.1"/>
    <property type="molecule type" value="Transcribed_RNA"/>
</dbReference>
<evidence type="ECO:0000313" key="1">
    <source>
        <dbReference type="EMBL" id="JAH63639.1"/>
    </source>
</evidence>
<protein>
    <submittedName>
        <fullName evidence="1">Uncharacterized protein</fullName>
    </submittedName>
</protein>